<comment type="similarity">
    <text evidence="1">Belongs to the transferase hexapeptide repeat family.</text>
</comment>
<dbReference type="PANTHER" id="PTHR43300">
    <property type="entry name" value="ACETYLTRANSFERASE"/>
    <property type="match status" value="1"/>
</dbReference>
<evidence type="ECO:0008006" key="4">
    <source>
        <dbReference type="Google" id="ProtNLM"/>
    </source>
</evidence>
<dbReference type="Pfam" id="PF00132">
    <property type="entry name" value="Hexapep"/>
    <property type="match status" value="1"/>
</dbReference>
<dbReference type="AlphaFoldDB" id="A0A937F5M0"/>
<evidence type="ECO:0000313" key="2">
    <source>
        <dbReference type="EMBL" id="MBL3655387.1"/>
    </source>
</evidence>
<dbReference type="PANTHER" id="PTHR43300:SF11">
    <property type="entry name" value="ACETYLTRANSFERASE RV3034C-RELATED"/>
    <property type="match status" value="1"/>
</dbReference>
<evidence type="ECO:0000256" key="1">
    <source>
        <dbReference type="ARBA" id="ARBA00007274"/>
    </source>
</evidence>
<proteinExistence type="inferred from homology"/>
<comment type="caution">
    <text evidence="2">The sequence shown here is derived from an EMBL/GenBank/DDBJ whole genome shotgun (WGS) entry which is preliminary data.</text>
</comment>
<dbReference type="RefSeq" id="WP_202243063.1">
    <property type="nucleotide sequence ID" value="NZ_JAESIY010000002.1"/>
</dbReference>
<evidence type="ECO:0000313" key="3">
    <source>
        <dbReference type="Proteomes" id="UP000659388"/>
    </source>
</evidence>
<gene>
    <name evidence="2" type="ORF">JL102_04545</name>
</gene>
<dbReference type="CDD" id="cd03349">
    <property type="entry name" value="LbH_XAT"/>
    <property type="match status" value="1"/>
</dbReference>
<dbReference type="SUPFAM" id="SSF51161">
    <property type="entry name" value="Trimeric LpxA-like enzymes"/>
    <property type="match status" value="1"/>
</dbReference>
<reference evidence="2" key="1">
    <citation type="submission" date="2021-01" db="EMBL/GenBank/DDBJ databases">
        <title>Fulvivirga kasyanovii gen. nov., sp nov., a novel member of the phylum Bacteroidetes isolated from seawater in a mussel farm.</title>
        <authorList>
            <person name="Zhao L.-H."/>
            <person name="Wang Z.-J."/>
        </authorList>
    </citation>
    <scope>NUCLEOTIDE SEQUENCE</scope>
    <source>
        <strain evidence="2">2943</strain>
    </source>
</reference>
<dbReference type="EMBL" id="JAESIY010000002">
    <property type="protein sequence ID" value="MBL3655387.1"/>
    <property type="molecule type" value="Genomic_DNA"/>
</dbReference>
<sequence>MLKKVLNFIAHYINERNIILGKSSVYISDSSIVEGSFIKGEVTIGQKCTLKRVHIDGKVSIGDFSFLSGPNIFIHSKIDQVKIGKFCSIARNVDIQSHNHDINKITTSSLMTNFFNGNEHNELVSMGDISIGNDVWIGAKCTILGGVTIGNGAVIGANTLVNKDVPAYSIVVGNPMRVVKKRFSDSQILELDALKWWDKPIDEIREIYEGFEKSR</sequence>
<dbReference type="InterPro" id="IPR001451">
    <property type="entry name" value="Hexapep"/>
</dbReference>
<dbReference type="Gene3D" id="2.160.10.10">
    <property type="entry name" value="Hexapeptide repeat proteins"/>
    <property type="match status" value="2"/>
</dbReference>
<keyword evidence="3" id="KW-1185">Reference proteome</keyword>
<dbReference type="InterPro" id="IPR011004">
    <property type="entry name" value="Trimer_LpxA-like_sf"/>
</dbReference>
<accession>A0A937F5M0</accession>
<protein>
    <recommendedName>
        <fullName evidence="4">Antibiotic acetyltransferase</fullName>
    </recommendedName>
</protein>
<name>A0A937F5M0_9BACT</name>
<organism evidence="2 3">
    <name type="scientific">Fulvivirga sediminis</name>
    <dbReference type="NCBI Taxonomy" id="2803949"/>
    <lineage>
        <taxon>Bacteria</taxon>
        <taxon>Pseudomonadati</taxon>
        <taxon>Bacteroidota</taxon>
        <taxon>Cytophagia</taxon>
        <taxon>Cytophagales</taxon>
        <taxon>Fulvivirgaceae</taxon>
        <taxon>Fulvivirga</taxon>
    </lineage>
</organism>
<dbReference type="InterPro" id="IPR050179">
    <property type="entry name" value="Trans_hexapeptide_repeat"/>
</dbReference>
<dbReference type="Proteomes" id="UP000659388">
    <property type="component" value="Unassembled WGS sequence"/>
</dbReference>